<protein>
    <submittedName>
        <fullName evidence="7">Site-specific DNA-methyltransferase</fullName>
    </submittedName>
</protein>
<feature type="region of interest" description="Disordered" evidence="5">
    <location>
        <begin position="59"/>
        <end position="92"/>
    </location>
</feature>
<sequence>MDERTNERVEAIARLYPHVVTEVDDGAGGVRRAIDFDLLRHELSDVAVDGPRERYRLEWPGKRAAASSAKTEPTTRLREAAQGAESGPSTDNAIIAGDNLEALKLLRHTHAGAVKLIYIDPPYNTRNDFVYHDDFSIGVRAFREHAADDETDAGGRLHSDWLSMMYPRLLLARDLLTDDGVGFVSIDGNELAQLKLLLAEVFGARNVFATLVWVSNLKGRQISDGGPAGTHEYIVCFARDADAVARFRGSASAFHELMPAVYRSPGYAVKHDDRGPYVTKNELYNTNSRFNERTAPTMVFRIHYHPGTGEVRVTDIDDDTAFDGFVTAMPHTNHRDDVRWHAWRWSRGRILAEHHDLEFDTAGDTLRIRTKVRDIDGMTMKDVIMGPSTLTGQRDLDELGMHRLFDNPKPVSLLRTLIAVTTSGDDLVLDFFAGSGTTGQAVMEQNAADGGRRRFLLVQLDAPVPPHSAAASAGFATLVDVTVERMRRAGERIRARSTPGEACPVDTGFRLLHLAPAG</sequence>
<dbReference type="PROSITE" id="PS00092">
    <property type="entry name" value="N6_MTASE"/>
    <property type="match status" value="1"/>
</dbReference>
<gene>
    <name evidence="7" type="ORF">FPZ11_17565</name>
</gene>
<dbReference type="Proteomes" id="UP000320216">
    <property type="component" value="Chromosome"/>
</dbReference>
<dbReference type="EMBL" id="CP042305">
    <property type="protein sequence ID" value="QDZ16319.1"/>
    <property type="molecule type" value="Genomic_DNA"/>
</dbReference>
<evidence type="ECO:0000256" key="2">
    <source>
        <dbReference type="ARBA" id="ARBA00022603"/>
    </source>
</evidence>
<evidence type="ECO:0000256" key="3">
    <source>
        <dbReference type="ARBA" id="ARBA00022679"/>
    </source>
</evidence>
<dbReference type="GO" id="GO:0032259">
    <property type="term" value="P:methylation"/>
    <property type="evidence" value="ECO:0007669"/>
    <property type="project" value="UniProtKB-KW"/>
</dbReference>
<reference evidence="7 8" key="1">
    <citation type="submission" date="2019-07" db="EMBL/GenBank/DDBJ databases">
        <title>Full genome sequence of Humibacter sp. WJ7-1.</title>
        <authorList>
            <person name="Im W.-T."/>
        </authorList>
    </citation>
    <scope>NUCLEOTIDE SEQUENCE [LARGE SCALE GENOMIC DNA]</scope>
    <source>
        <strain evidence="7 8">WJ7-1</strain>
    </source>
</reference>
<name>A0A5B8M7Z1_9MICO</name>
<evidence type="ECO:0000256" key="5">
    <source>
        <dbReference type="SAM" id="MobiDB-lite"/>
    </source>
</evidence>
<dbReference type="GO" id="GO:0003677">
    <property type="term" value="F:DNA binding"/>
    <property type="evidence" value="ECO:0007669"/>
    <property type="project" value="InterPro"/>
</dbReference>
<accession>A0A5B8M7Z1</accession>
<keyword evidence="8" id="KW-1185">Reference proteome</keyword>
<dbReference type="REBASE" id="364419">
    <property type="entry name" value="M.HspWJ71ORF17565P"/>
</dbReference>
<organism evidence="7 8">
    <name type="scientific">Humibacter ginsenosidimutans</name>
    <dbReference type="NCBI Taxonomy" id="2599293"/>
    <lineage>
        <taxon>Bacteria</taxon>
        <taxon>Bacillati</taxon>
        <taxon>Actinomycetota</taxon>
        <taxon>Actinomycetes</taxon>
        <taxon>Micrococcales</taxon>
        <taxon>Microbacteriaceae</taxon>
        <taxon>Humibacter</taxon>
    </lineage>
</organism>
<evidence type="ECO:0000256" key="1">
    <source>
        <dbReference type="ARBA" id="ARBA00006594"/>
    </source>
</evidence>
<dbReference type="PRINTS" id="PR00506">
    <property type="entry name" value="D21N6MTFRASE"/>
</dbReference>
<dbReference type="InterPro" id="IPR002052">
    <property type="entry name" value="DNA_methylase_N6_adenine_CS"/>
</dbReference>
<dbReference type="AlphaFoldDB" id="A0A5B8M7Z1"/>
<dbReference type="KEGG" id="huw:FPZ11_17565"/>
<keyword evidence="4" id="KW-0949">S-adenosyl-L-methionine</keyword>
<evidence type="ECO:0000256" key="4">
    <source>
        <dbReference type="ARBA" id="ARBA00022691"/>
    </source>
</evidence>
<evidence type="ECO:0000259" key="6">
    <source>
        <dbReference type="Pfam" id="PF01555"/>
    </source>
</evidence>
<evidence type="ECO:0000313" key="8">
    <source>
        <dbReference type="Proteomes" id="UP000320216"/>
    </source>
</evidence>
<evidence type="ECO:0000313" key="7">
    <source>
        <dbReference type="EMBL" id="QDZ16319.1"/>
    </source>
</evidence>
<dbReference type="PIRSF" id="PIRSF015855">
    <property type="entry name" value="TypeIII_Mtase_mKpnI"/>
    <property type="match status" value="1"/>
</dbReference>
<dbReference type="GO" id="GO:0008170">
    <property type="term" value="F:N-methyltransferase activity"/>
    <property type="evidence" value="ECO:0007669"/>
    <property type="project" value="InterPro"/>
</dbReference>
<dbReference type="InterPro" id="IPR002941">
    <property type="entry name" value="DNA_methylase_N4/N6"/>
</dbReference>
<dbReference type="OrthoDB" id="9773060at2"/>
<dbReference type="InterPro" id="IPR029063">
    <property type="entry name" value="SAM-dependent_MTases_sf"/>
</dbReference>
<proteinExistence type="inferred from homology"/>
<dbReference type="Pfam" id="PF01555">
    <property type="entry name" value="N6_N4_Mtase"/>
    <property type="match status" value="1"/>
</dbReference>
<dbReference type="Gene3D" id="3.40.50.150">
    <property type="entry name" value="Vaccinia Virus protein VP39"/>
    <property type="match status" value="1"/>
</dbReference>
<keyword evidence="2 7" id="KW-0489">Methyltransferase</keyword>
<dbReference type="RefSeq" id="WP_146322323.1">
    <property type="nucleotide sequence ID" value="NZ_CP042305.1"/>
</dbReference>
<feature type="domain" description="DNA methylase N-4/N-6" evidence="6">
    <location>
        <begin position="114"/>
        <end position="446"/>
    </location>
</feature>
<dbReference type="InterPro" id="IPR002295">
    <property type="entry name" value="N4/N6-MTase_EcoPI_Mod-like"/>
</dbReference>
<dbReference type="SUPFAM" id="SSF53335">
    <property type="entry name" value="S-adenosyl-L-methionine-dependent methyltransferases"/>
    <property type="match status" value="1"/>
</dbReference>
<keyword evidence="3 7" id="KW-0808">Transferase</keyword>
<comment type="similarity">
    <text evidence="1">Belongs to the N(4)/N(6)-methyltransferase family.</text>
</comment>